<proteinExistence type="predicted"/>
<name>A0A9W6VDR0_9PSEU</name>
<comment type="caution">
    <text evidence="1">The sequence shown here is derived from an EMBL/GenBank/DDBJ whole genome shotgun (WGS) entry which is preliminary data.</text>
</comment>
<organism evidence="1 2">
    <name type="scientific">Amycolatopsis taiwanensis</name>
    <dbReference type="NCBI Taxonomy" id="342230"/>
    <lineage>
        <taxon>Bacteria</taxon>
        <taxon>Bacillati</taxon>
        <taxon>Actinomycetota</taxon>
        <taxon>Actinomycetes</taxon>
        <taxon>Pseudonocardiales</taxon>
        <taxon>Pseudonocardiaceae</taxon>
        <taxon>Amycolatopsis</taxon>
    </lineage>
</organism>
<accession>A0A9W6VDR0</accession>
<keyword evidence="2" id="KW-1185">Reference proteome</keyword>
<evidence type="ECO:0000313" key="1">
    <source>
        <dbReference type="EMBL" id="GLY67613.1"/>
    </source>
</evidence>
<evidence type="ECO:0000313" key="2">
    <source>
        <dbReference type="Proteomes" id="UP001165136"/>
    </source>
</evidence>
<evidence type="ECO:0008006" key="3">
    <source>
        <dbReference type="Google" id="ProtNLM"/>
    </source>
</evidence>
<gene>
    <name evidence="1" type="ORF">Atai01_42320</name>
</gene>
<dbReference type="Proteomes" id="UP001165136">
    <property type="component" value="Unassembled WGS sequence"/>
</dbReference>
<dbReference type="EMBL" id="BSTI01000009">
    <property type="protein sequence ID" value="GLY67613.1"/>
    <property type="molecule type" value="Genomic_DNA"/>
</dbReference>
<protein>
    <recommendedName>
        <fullName evidence="3">Peptidase M23</fullName>
    </recommendedName>
</protein>
<reference evidence="1" key="1">
    <citation type="submission" date="2023-03" db="EMBL/GenBank/DDBJ databases">
        <title>Amycolatopsis taiwanensis NBRC 103393.</title>
        <authorList>
            <person name="Ichikawa N."/>
            <person name="Sato H."/>
            <person name="Tonouchi N."/>
        </authorList>
    </citation>
    <scope>NUCLEOTIDE SEQUENCE</scope>
    <source>
        <strain evidence="1">NBRC 103393</strain>
    </source>
</reference>
<sequence>MGSKLGAGVAAVVVAIPLLIGAGIVGIVSTFTASSASSTSLTCTPTGAVPGLTAEQMSNAATIVAVGQRMGVPEQGWVVAIAAAMQESGLRNLGYGDRDSLGLFQQRPSQGWGSPAQIMNPTYAASQFYQHLLAVPGWQHMSLTKAAQAVQRSAFPDSYAKHEQRAQIIVAATQGVSCNTTKADAVIGTGTAITFRPPPT</sequence>
<dbReference type="AlphaFoldDB" id="A0A9W6VDR0"/>